<dbReference type="GeneID" id="9222694"/>
<dbReference type="InterPro" id="IPR001117">
    <property type="entry name" value="Cu-oxidase_2nd"/>
</dbReference>
<dbReference type="InterPro" id="IPR008972">
    <property type="entry name" value="Cupredoxin"/>
</dbReference>
<dbReference type="OrthoDB" id="2121828at2759"/>
<feature type="domain" description="Plastocyanin-like" evidence="8">
    <location>
        <begin position="117"/>
        <end position="233"/>
    </location>
</feature>
<sequence>MMAPLSSLTLLSLKQLGLVAFYIGSALAWNGPHGAPSRNVPRVDYPMFDPLPSNDFNTRLIRCEYPSMRGWIYSNKKNGDWLKYVGSNPGEITEYNIDTDNDKYIPQGITRRYHLEVTDESVNMDGTVFDKAKIFNKQYPGPWIQACWGDDLEITVTNKLKHNGTAVHWHGIRMMENMFNDGVPGVTQCPIPPGSSMTYRFKASQYGSSWYHSHYSLQYADGLFGPMTIHGPSSASYDETVDPLLITDHLHVSAFERFYQELDGHPPAMDSIILNGKGDYDQTGDLKKKYRTVIKPGKKYLVRLINTSVATTFVFSVDGHRFQVVGSDFVPIEPYETDHIAVGIGQRYHIILEGLSKEEVKKNDKYWLRTTPAKGCSKFAEGKGTDDKTGVIYYNKDDGISPQTERGAFSLDCRDEPLDKLKPKVKWTVPDPGLNMAGAFEKSADVQLGQWKRPGYVETDSLVSNWEFGPSPMWINYSEPIINNLDKTEYPSTWVVYPADEYAKNKWVYLVITGKKLKALSTQIAVAHPIHLHGHDFVLLQQSMEPWDPTNVNLKLDNPPRRDVALLPAGGFIVIAFKPDNPGSWLLHCHIAWHVSAGLALQVLERKEDLKTLTLNNPDFDFMQENCRRWDAWHSDKSNYWNPSGHFQDDSGV</sequence>
<reference evidence="10" key="1">
    <citation type="journal article" date="2012" name="MBio">
        <title>Comparative genome analysis of Trichophyton rubrum and related dermatophytes reveals candidate genes involved in infection.</title>
        <authorList>
            <person name="Martinez D.A."/>
            <person name="Oliver B.G."/>
            <person name="Graeser Y."/>
            <person name="Goldberg J.M."/>
            <person name="Li W."/>
            <person name="Martinez-Rossi N.M."/>
            <person name="Monod M."/>
            <person name="Shelest E."/>
            <person name="Barton R.C."/>
            <person name="Birch E."/>
            <person name="Brakhage A.A."/>
            <person name="Chen Z."/>
            <person name="Gurr S.J."/>
            <person name="Heiman D."/>
            <person name="Heitman J."/>
            <person name="Kosti I."/>
            <person name="Rossi A."/>
            <person name="Saif S."/>
            <person name="Samalova M."/>
            <person name="Saunders C.W."/>
            <person name="Shea T."/>
            <person name="Summerbell R.C."/>
            <person name="Xu J."/>
            <person name="Young S."/>
            <person name="Zeng Q."/>
            <person name="Birren B.W."/>
            <person name="Cuomo C.A."/>
            <person name="White T.C."/>
        </authorList>
    </citation>
    <scope>NUCLEOTIDE SEQUENCE [LARGE SCALE GENOMIC DNA]</scope>
    <source>
        <strain evidence="10">ATCC MYA-4605 / CBS 113480</strain>
    </source>
</reference>
<dbReference type="AlphaFoldDB" id="C5FG74"/>
<dbReference type="SUPFAM" id="SSF49503">
    <property type="entry name" value="Cupredoxins"/>
    <property type="match status" value="3"/>
</dbReference>
<evidence type="ECO:0000259" key="6">
    <source>
        <dbReference type="Pfam" id="PF00394"/>
    </source>
</evidence>
<dbReference type="InterPro" id="IPR011707">
    <property type="entry name" value="Cu-oxidase-like_N"/>
</dbReference>
<keyword evidence="3" id="KW-0560">Oxidoreductase</keyword>
<dbReference type="PANTHER" id="PTHR11709:SF71">
    <property type="entry name" value="OXIDOREDUCTASE TPCJ"/>
    <property type="match status" value="1"/>
</dbReference>
<dbReference type="Pfam" id="PF07732">
    <property type="entry name" value="Cu-oxidase_3"/>
    <property type="match status" value="1"/>
</dbReference>
<dbReference type="STRING" id="554155.C5FG74"/>
<accession>C5FG74</accession>
<dbReference type="Proteomes" id="UP000002035">
    <property type="component" value="Unassembled WGS sequence"/>
</dbReference>
<dbReference type="EMBL" id="DS995702">
    <property type="protein sequence ID" value="EEQ29759.1"/>
    <property type="molecule type" value="Genomic_DNA"/>
</dbReference>
<dbReference type="CDD" id="cd13854">
    <property type="entry name" value="CuRO_1_MaLCC_like"/>
    <property type="match status" value="1"/>
</dbReference>
<dbReference type="InterPro" id="IPR033138">
    <property type="entry name" value="Cu_oxidase_CS"/>
</dbReference>
<dbReference type="GO" id="GO:0005507">
    <property type="term" value="F:copper ion binding"/>
    <property type="evidence" value="ECO:0007669"/>
    <property type="project" value="InterPro"/>
</dbReference>
<dbReference type="HOGENOM" id="CLU_006504_3_2_1"/>
<evidence type="ECO:0000256" key="2">
    <source>
        <dbReference type="ARBA" id="ARBA00022723"/>
    </source>
</evidence>
<dbReference type="RefSeq" id="XP_002849644.1">
    <property type="nucleotide sequence ID" value="XM_002849598.1"/>
</dbReference>
<keyword evidence="4" id="KW-0186">Copper</keyword>
<evidence type="ECO:0000256" key="5">
    <source>
        <dbReference type="SAM" id="SignalP"/>
    </source>
</evidence>
<dbReference type="Gene3D" id="2.60.40.420">
    <property type="entry name" value="Cupredoxins - blue copper proteins"/>
    <property type="match status" value="3"/>
</dbReference>
<dbReference type="VEuPathDB" id="FungiDB:MCYG_02578"/>
<evidence type="ECO:0000313" key="10">
    <source>
        <dbReference type="Proteomes" id="UP000002035"/>
    </source>
</evidence>
<feature type="domain" description="Plastocyanin-like" evidence="6">
    <location>
        <begin position="244"/>
        <end position="373"/>
    </location>
</feature>
<feature type="chain" id="PRO_5002951589" evidence="5">
    <location>
        <begin position="29"/>
        <end position="653"/>
    </location>
</feature>
<evidence type="ECO:0000259" key="7">
    <source>
        <dbReference type="Pfam" id="PF07731"/>
    </source>
</evidence>
<evidence type="ECO:0000256" key="4">
    <source>
        <dbReference type="ARBA" id="ARBA00023008"/>
    </source>
</evidence>
<dbReference type="Pfam" id="PF00394">
    <property type="entry name" value="Cu-oxidase"/>
    <property type="match status" value="1"/>
</dbReference>
<dbReference type="CDD" id="cd13901">
    <property type="entry name" value="CuRO_3_MaLCC_like"/>
    <property type="match status" value="1"/>
</dbReference>
<dbReference type="PROSITE" id="PS00079">
    <property type="entry name" value="MULTICOPPER_OXIDASE1"/>
    <property type="match status" value="1"/>
</dbReference>
<dbReference type="OMA" id="RLIRCEY"/>
<dbReference type="eggNOG" id="KOG1263">
    <property type="taxonomic scope" value="Eukaryota"/>
</dbReference>
<dbReference type="Pfam" id="PF07731">
    <property type="entry name" value="Cu-oxidase_2"/>
    <property type="match status" value="1"/>
</dbReference>
<feature type="domain" description="Plastocyanin-like" evidence="7">
    <location>
        <begin position="491"/>
        <end position="608"/>
    </location>
</feature>
<comment type="similarity">
    <text evidence="1">Belongs to the multicopper oxidase family.</text>
</comment>
<dbReference type="PANTHER" id="PTHR11709">
    <property type="entry name" value="MULTI-COPPER OXIDASE"/>
    <property type="match status" value="1"/>
</dbReference>
<dbReference type="InterPro" id="IPR002355">
    <property type="entry name" value="Cu_oxidase_Cu_BS"/>
</dbReference>
<protein>
    <submittedName>
        <fullName evidence="9">Lcc2</fullName>
    </submittedName>
</protein>
<dbReference type="FunFam" id="2.60.40.420:FF:000021">
    <property type="entry name" value="Extracellular dihydrogeodin oxidase/laccase"/>
    <property type="match status" value="1"/>
</dbReference>
<keyword evidence="10" id="KW-1185">Reference proteome</keyword>
<dbReference type="GO" id="GO:0016491">
    <property type="term" value="F:oxidoreductase activity"/>
    <property type="evidence" value="ECO:0007669"/>
    <property type="project" value="UniProtKB-KW"/>
</dbReference>
<keyword evidence="5" id="KW-0732">Signal</keyword>
<evidence type="ECO:0000259" key="8">
    <source>
        <dbReference type="Pfam" id="PF07732"/>
    </source>
</evidence>
<keyword evidence="2" id="KW-0479">Metal-binding</keyword>
<name>C5FG74_ARTOC</name>
<evidence type="ECO:0000313" key="9">
    <source>
        <dbReference type="EMBL" id="EEQ29759.1"/>
    </source>
</evidence>
<dbReference type="PROSITE" id="PS00080">
    <property type="entry name" value="MULTICOPPER_OXIDASE2"/>
    <property type="match status" value="1"/>
</dbReference>
<evidence type="ECO:0000256" key="1">
    <source>
        <dbReference type="ARBA" id="ARBA00010609"/>
    </source>
</evidence>
<evidence type="ECO:0000256" key="3">
    <source>
        <dbReference type="ARBA" id="ARBA00023002"/>
    </source>
</evidence>
<proteinExistence type="inferred from homology"/>
<gene>
    <name evidence="9" type="ORF">MCYG_02578</name>
</gene>
<organism evidence="9 10">
    <name type="scientific">Arthroderma otae (strain ATCC MYA-4605 / CBS 113480)</name>
    <name type="common">Microsporum canis</name>
    <dbReference type="NCBI Taxonomy" id="554155"/>
    <lineage>
        <taxon>Eukaryota</taxon>
        <taxon>Fungi</taxon>
        <taxon>Dikarya</taxon>
        <taxon>Ascomycota</taxon>
        <taxon>Pezizomycotina</taxon>
        <taxon>Eurotiomycetes</taxon>
        <taxon>Eurotiomycetidae</taxon>
        <taxon>Onygenales</taxon>
        <taxon>Arthrodermataceae</taxon>
        <taxon>Microsporum</taxon>
    </lineage>
</organism>
<dbReference type="CDD" id="cd13880">
    <property type="entry name" value="CuRO_2_MaLCC_like"/>
    <property type="match status" value="1"/>
</dbReference>
<feature type="signal peptide" evidence="5">
    <location>
        <begin position="1"/>
        <end position="28"/>
    </location>
</feature>
<dbReference type="InterPro" id="IPR011706">
    <property type="entry name" value="Cu-oxidase_C"/>
</dbReference>
<dbReference type="InterPro" id="IPR045087">
    <property type="entry name" value="Cu-oxidase_fam"/>
</dbReference>